<dbReference type="PANTHER" id="PTHR28620:SF1">
    <property type="entry name" value="CENP-V_GFA DOMAIN-CONTAINING PROTEIN"/>
    <property type="match status" value="1"/>
</dbReference>
<protein>
    <recommendedName>
        <fullName evidence="4">CENP-V/GFA domain-containing protein</fullName>
    </recommendedName>
</protein>
<dbReference type="PROSITE" id="PS51891">
    <property type="entry name" value="CENP_V_GFA"/>
    <property type="match status" value="1"/>
</dbReference>
<sequence length="143" mass="15706">MLISGRCHCGNIAFTLDWKPEPSEIPARACTCTFCTRHGNVWTSCPTGSLEVTVQNPSLVSRYTFGTKTADFHVCTQCGVVPVVTSRIDGDLYAVVNVNTFENVDAALLRRSSATLDDETGAERLGRRKRNWIGHVVLKHHGS</sequence>
<dbReference type="Proteomes" id="UP000663181">
    <property type="component" value="Chromosome"/>
</dbReference>
<keyword evidence="6" id="KW-1185">Reference proteome</keyword>
<dbReference type="Gene3D" id="2.170.150.70">
    <property type="match status" value="1"/>
</dbReference>
<evidence type="ECO:0000313" key="6">
    <source>
        <dbReference type="Proteomes" id="UP000663181"/>
    </source>
</evidence>
<keyword evidence="3" id="KW-0862">Zinc</keyword>
<dbReference type="InterPro" id="IPR011057">
    <property type="entry name" value="Mss4-like_sf"/>
</dbReference>
<evidence type="ECO:0000256" key="2">
    <source>
        <dbReference type="ARBA" id="ARBA00022723"/>
    </source>
</evidence>
<evidence type="ECO:0000313" key="5">
    <source>
        <dbReference type="EMBL" id="QRN53514.1"/>
    </source>
</evidence>
<dbReference type="InterPro" id="IPR006913">
    <property type="entry name" value="CENP-V/GFA"/>
</dbReference>
<reference evidence="5 6" key="1">
    <citation type="submission" date="2020-10" db="EMBL/GenBank/DDBJ databases">
        <title>Phylogeny of dyella-like bacteria.</title>
        <authorList>
            <person name="Fu J."/>
        </authorList>
    </citation>
    <scope>NUCLEOTIDE SEQUENCE [LARGE SCALE GENOMIC DNA]</scope>
    <source>
        <strain evidence="5 6">DHOB09</strain>
    </source>
</reference>
<evidence type="ECO:0000259" key="4">
    <source>
        <dbReference type="PROSITE" id="PS51891"/>
    </source>
</evidence>
<dbReference type="PANTHER" id="PTHR28620">
    <property type="entry name" value="CENTROMERE PROTEIN V"/>
    <property type="match status" value="1"/>
</dbReference>
<evidence type="ECO:0000256" key="1">
    <source>
        <dbReference type="ARBA" id="ARBA00005495"/>
    </source>
</evidence>
<name>A0ABX7GUF8_9GAMM</name>
<dbReference type="InterPro" id="IPR052355">
    <property type="entry name" value="CENP-V-like"/>
</dbReference>
<dbReference type="EMBL" id="CP064030">
    <property type="protein sequence ID" value="QRN53514.1"/>
    <property type="molecule type" value="Genomic_DNA"/>
</dbReference>
<gene>
    <name evidence="5" type="ORF">ISN74_19225</name>
</gene>
<proteinExistence type="inferred from homology"/>
<comment type="similarity">
    <text evidence="1">Belongs to the Gfa family.</text>
</comment>
<dbReference type="Pfam" id="PF04828">
    <property type="entry name" value="GFA"/>
    <property type="match status" value="1"/>
</dbReference>
<accession>A0ABX7GUF8</accession>
<feature type="domain" description="CENP-V/GFA" evidence="4">
    <location>
        <begin position="3"/>
        <end position="118"/>
    </location>
</feature>
<keyword evidence="2" id="KW-0479">Metal-binding</keyword>
<dbReference type="SUPFAM" id="SSF51316">
    <property type="entry name" value="Mss4-like"/>
    <property type="match status" value="1"/>
</dbReference>
<evidence type="ECO:0000256" key="3">
    <source>
        <dbReference type="ARBA" id="ARBA00022833"/>
    </source>
</evidence>
<organism evidence="5 6">
    <name type="scientific">Dyella caseinilytica</name>
    <dbReference type="NCBI Taxonomy" id="1849581"/>
    <lineage>
        <taxon>Bacteria</taxon>
        <taxon>Pseudomonadati</taxon>
        <taxon>Pseudomonadota</taxon>
        <taxon>Gammaproteobacteria</taxon>
        <taxon>Lysobacterales</taxon>
        <taxon>Rhodanobacteraceae</taxon>
        <taxon>Dyella</taxon>
    </lineage>
</organism>